<dbReference type="GO" id="GO:0005634">
    <property type="term" value="C:nucleus"/>
    <property type="evidence" value="ECO:0007669"/>
    <property type="project" value="UniProtKB-SubCell"/>
</dbReference>
<name>A0A2G8RV20_9APHY</name>
<feature type="region of interest" description="Disordered" evidence="5">
    <location>
        <begin position="136"/>
        <end position="171"/>
    </location>
</feature>
<dbReference type="SUPFAM" id="SSF57701">
    <property type="entry name" value="Zn2/Cys6 DNA-binding domain"/>
    <property type="match status" value="1"/>
</dbReference>
<feature type="compositionally biased region" description="Basic and acidic residues" evidence="5">
    <location>
        <begin position="160"/>
        <end position="171"/>
    </location>
</feature>
<dbReference type="OrthoDB" id="39175at2759"/>
<reference evidence="7 8" key="1">
    <citation type="journal article" date="2015" name="Sci. Rep.">
        <title>Chromosome-level genome map provides insights into diverse defense mechanisms in the medicinal fungus Ganoderma sinense.</title>
        <authorList>
            <person name="Zhu Y."/>
            <person name="Xu J."/>
            <person name="Sun C."/>
            <person name="Zhou S."/>
            <person name="Xu H."/>
            <person name="Nelson D.R."/>
            <person name="Qian J."/>
            <person name="Song J."/>
            <person name="Luo H."/>
            <person name="Xiang L."/>
            <person name="Li Y."/>
            <person name="Xu Z."/>
            <person name="Ji A."/>
            <person name="Wang L."/>
            <person name="Lu S."/>
            <person name="Hayward A."/>
            <person name="Sun W."/>
            <person name="Li X."/>
            <person name="Schwartz D.C."/>
            <person name="Wang Y."/>
            <person name="Chen S."/>
        </authorList>
    </citation>
    <scope>NUCLEOTIDE SEQUENCE [LARGE SCALE GENOMIC DNA]</scope>
    <source>
        <strain evidence="7 8">ZZ0214-1</strain>
    </source>
</reference>
<feature type="compositionally biased region" description="Polar residues" evidence="5">
    <location>
        <begin position="48"/>
        <end position="62"/>
    </location>
</feature>
<sequence>MQPYYYDDRSHPPNGQQPSYTAGGWIDGRPAQQYAVDPRMYSDARAAASTQHPGNPYGTTMSAAYPTSLPQGSYPNPNAHALYPGARAYTQHPQTAQWHGQGTTASTHDPYSVQHTSLNANPGSAPVFLYPPSHTGSPTAYPGSSAAHPAYTYPDDTDDPPGRDAHSGAREWSQHFTLQGAPRERIAIACDRCRARKMKCDGALPACSNCQRAAHQGVECHYEPEPGRRGPDQAQRVRSAPGQRKARKSGARRERDESPPESSGYRW</sequence>
<keyword evidence="3" id="KW-0238">DNA-binding</keyword>
<organism evidence="7 8">
    <name type="scientific">Ganoderma sinense ZZ0214-1</name>
    <dbReference type="NCBI Taxonomy" id="1077348"/>
    <lineage>
        <taxon>Eukaryota</taxon>
        <taxon>Fungi</taxon>
        <taxon>Dikarya</taxon>
        <taxon>Basidiomycota</taxon>
        <taxon>Agaricomycotina</taxon>
        <taxon>Agaricomycetes</taxon>
        <taxon>Polyporales</taxon>
        <taxon>Polyporaceae</taxon>
        <taxon>Ganoderma</taxon>
    </lineage>
</organism>
<feature type="compositionally biased region" description="Basic and acidic residues" evidence="5">
    <location>
        <begin position="221"/>
        <end position="231"/>
    </location>
</feature>
<evidence type="ECO:0000259" key="6">
    <source>
        <dbReference type="PROSITE" id="PS50048"/>
    </source>
</evidence>
<dbReference type="InterPro" id="IPR036864">
    <property type="entry name" value="Zn2-C6_fun-type_DNA-bd_sf"/>
</dbReference>
<dbReference type="PANTHER" id="PTHR46910:SF3">
    <property type="entry name" value="HALOTOLERANCE PROTEIN 9-RELATED"/>
    <property type="match status" value="1"/>
</dbReference>
<feature type="region of interest" description="Disordered" evidence="5">
    <location>
        <begin position="221"/>
        <end position="267"/>
    </location>
</feature>
<dbReference type="Gene3D" id="4.10.240.10">
    <property type="entry name" value="Zn(2)-C6 fungal-type DNA-binding domain"/>
    <property type="match status" value="1"/>
</dbReference>
<dbReference type="GO" id="GO:0000981">
    <property type="term" value="F:DNA-binding transcription factor activity, RNA polymerase II-specific"/>
    <property type="evidence" value="ECO:0007669"/>
    <property type="project" value="InterPro"/>
</dbReference>
<gene>
    <name evidence="7" type="ORF">GSI_13252</name>
</gene>
<dbReference type="PROSITE" id="PS50048">
    <property type="entry name" value="ZN2_CY6_FUNGAL_2"/>
    <property type="match status" value="1"/>
</dbReference>
<dbReference type="PANTHER" id="PTHR46910">
    <property type="entry name" value="TRANSCRIPTION FACTOR PDR1"/>
    <property type="match status" value="1"/>
</dbReference>
<evidence type="ECO:0000313" key="7">
    <source>
        <dbReference type="EMBL" id="PIL25362.1"/>
    </source>
</evidence>
<evidence type="ECO:0000256" key="1">
    <source>
        <dbReference type="ARBA" id="ARBA00004123"/>
    </source>
</evidence>
<dbReference type="GO" id="GO:0003677">
    <property type="term" value="F:DNA binding"/>
    <property type="evidence" value="ECO:0007669"/>
    <property type="project" value="UniProtKB-KW"/>
</dbReference>
<protein>
    <submittedName>
        <fullName evidence="7">Transcription factor</fullName>
    </submittedName>
</protein>
<dbReference type="SMART" id="SM00066">
    <property type="entry name" value="GAL4"/>
    <property type="match status" value="1"/>
</dbReference>
<keyword evidence="8" id="KW-1185">Reference proteome</keyword>
<feature type="compositionally biased region" description="Polar residues" evidence="5">
    <location>
        <begin position="91"/>
        <end position="119"/>
    </location>
</feature>
<keyword evidence="2" id="KW-0479">Metal-binding</keyword>
<dbReference type="InterPro" id="IPR001138">
    <property type="entry name" value="Zn2Cys6_DnaBD"/>
</dbReference>
<dbReference type="GO" id="GO:0008270">
    <property type="term" value="F:zinc ion binding"/>
    <property type="evidence" value="ECO:0007669"/>
    <property type="project" value="InterPro"/>
</dbReference>
<evidence type="ECO:0000256" key="3">
    <source>
        <dbReference type="ARBA" id="ARBA00023125"/>
    </source>
</evidence>
<dbReference type="CDD" id="cd00067">
    <property type="entry name" value="GAL4"/>
    <property type="match status" value="1"/>
</dbReference>
<feature type="compositionally biased region" description="Basic and acidic residues" evidence="5">
    <location>
        <begin position="1"/>
        <end position="11"/>
    </location>
</feature>
<dbReference type="AlphaFoldDB" id="A0A2G8RV20"/>
<proteinExistence type="predicted"/>
<dbReference type="Pfam" id="PF00172">
    <property type="entry name" value="Zn_clus"/>
    <property type="match status" value="1"/>
</dbReference>
<evidence type="ECO:0000256" key="4">
    <source>
        <dbReference type="ARBA" id="ARBA00023242"/>
    </source>
</evidence>
<feature type="region of interest" description="Disordered" evidence="5">
    <location>
        <begin position="1"/>
        <end position="26"/>
    </location>
</feature>
<keyword evidence="4" id="KW-0539">Nucleus</keyword>
<feature type="region of interest" description="Disordered" evidence="5">
    <location>
        <begin position="41"/>
        <end position="119"/>
    </location>
</feature>
<evidence type="ECO:0000256" key="2">
    <source>
        <dbReference type="ARBA" id="ARBA00022723"/>
    </source>
</evidence>
<evidence type="ECO:0000313" key="8">
    <source>
        <dbReference type="Proteomes" id="UP000230002"/>
    </source>
</evidence>
<dbReference type="EMBL" id="AYKW01000056">
    <property type="protein sequence ID" value="PIL25362.1"/>
    <property type="molecule type" value="Genomic_DNA"/>
</dbReference>
<dbReference type="STRING" id="1077348.A0A2G8RV20"/>
<dbReference type="InterPro" id="IPR050987">
    <property type="entry name" value="AtrR-like"/>
</dbReference>
<comment type="caution">
    <text evidence="7">The sequence shown here is derived from an EMBL/GenBank/DDBJ whole genome shotgun (WGS) entry which is preliminary data.</text>
</comment>
<comment type="subcellular location">
    <subcellularLocation>
        <location evidence="1">Nucleus</location>
    </subcellularLocation>
</comment>
<feature type="domain" description="Zn(2)-C6 fungal-type" evidence="6">
    <location>
        <begin position="189"/>
        <end position="222"/>
    </location>
</feature>
<evidence type="ECO:0000256" key="5">
    <source>
        <dbReference type="SAM" id="MobiDB-lite"/>
    </source>
</evidence>
<dbReference type="Proteomes" id="UP000230002">
    <property type="component" value="Unassembled WGS sequence"/>
</dbReference>
<accession>A0A2G8RV20</accession>